<dbReference type="PROSITE" id="PS50234">
    <property type="entry name" value="VWFA"/>
    <property type="match status" value="1"/>
</dbReference>
<dbReference type="GO" id="GO:0045944">
    <property type="term" value="P:positive regulation of transcription by RNA polymerase II"/>
    <property type="evidence" value="ECO:0007669"/>
    <property type="project" value="TreeGrafter"/>
</dbReference>
<feature type="region of interest" description="Disordered" evidence="3">
    <location>
        <begin position="447"/>
        <end position="470"/>
    </location>
</feature>
<dbReference type="Proteomes" id="UP000237105">
    <property type="component" value="Unassembled WGS sequence"/>
</dbReference>
<feature type="compositionally biased region" description="Polar residues" evidence="3">
    <location>
        <begin position="251"/>
        <end position="263"/>
    </location>
</feature>
<proteinExistence type="inferred from homology"/>
<evidence type="ECO:0000313" key="6">
    <source>
        <dbReference type="Proteomes" id="UP000237105"/>
    </source>
</evidence>
<dbReference type="OrthoDB" id="1742807at2759"/>
<gene>
    <name evidence="5" type="ORF">PanWU01x14_141170</name>
</gene>
<feature type="region of interest" description="Disordered" evidence="3">
    <location>
        <begin position="713"/>
        <end position="736"/>
    </location>
</feature>
<keyword evidence="6" id="KW-1185">Reference proteome</keyword>
<feature type="domain" description="VWFA" evidence="4">
    <location>
        <begin position="5"/>
        <end position="210"/>
    </location>
</feature>
<dbReference type="PANTHER" id="PTHR12433:SF12">
    <property type="entry name" value="MEDIATOR OF RNA POLYMERASE II TRANSCRIPTION SUBUNIT 25"/>
    <property type="match status" value="1"/>
</dbReference>
<evidence type="ECO:0000256" key="3">
    <source>
        <dbReference type="SAM" id="MobiDB-lite"/>
    </source>
</evidence>
<dbReference type="InterPro" id="IPR036465">
    <property type="entry name" value="vWFA_dom_sf"/>
</dbReference>
<feature type="compositionally biased region" description="Polar residues" evidence="3">
    <location>
        <begin position="750"/>
        <end position="761"/>
    </location>
</feature>
<accession>A0A2P5CM62</accession>
<dbReference type="PANTHER" id="PTHR12433">
    <property type="entry name" value="MEDIATOR OF RNA POLYMERASE II TRANSCRIPTION SUBUNIT 25"/>
    <property type="match status" value="1"/>
</dbReference>
<dbReference type="InterPro" id="IPR021419">
    <property type="entry name" value="Mediator_Med25_VWA"/>
</dbReference>
<name>A0A2P5CM62_PARAD</name>
<dbReference type="GO" id="GO:0005667">
    <property type="term" value="C:transcription regulator complex"/>
    <property type="evidence" value="ECO:0007669"/>
    <property type="project" value="TreeGrafter"/>
</dbReference>
<protein>
    <recommendedName>
        <fullName evidence="2">Mediator of RNA polymerase II transcription subunit 25</fullName>
    </recommendedName>
</protein>
<feature type="region of interest" description="Disordered" evidence="3">
    <location>
        <begin position="742"/>
        <end position="761"/>
    </location>
</feature>
<evidence type="ECO:0000259" key="4">
    <source>
        <dbReference type="PROSITE" id="PS50234"/>
    </source>
</evidence>
<dbReference type="InterPro" id="IPR002035">
    <property type="entry name" value="VWF_A"/>
</dbReference>
<dbReference type="SUPFAM" id="SSF53300">
    <property type="entry name" value="vWA-like"/>
    <property type="match status" value="1"/>
</dbReference>
<feature type="compositionally biased region" description="Basic and acidic residues" evidence="3">
    <location>
        <begin position="720"/>
        <end position="736"/>
    </location>
</feature>
<organism evidence="5 6">
    <name type="scientific">Parasponia andersonii</name>
    <name type="common">Sponia andersonii</name>
    <dbReference type="NCBI Taxonomy" id="3476"/>
    <lineage>
        <taxon>Eukaryota</taxon>
        <taxon>Viridiplantae</taxon>
        <taxon>Streptophyta</taxon>
        <taxon>Embryophyta</taxon>
        <taxon>Tracheophyta</taxon>
        <taxon>Spermatophyta</taxon>
        <taxon>Magnoliopsida</taxon>
        <taxon>eudicotyledons</taxon>
        <taxon>Gunneridae</taxon>
        <taxon>Pentapetalae</taxon>
        <taxon>rosids</taxon>
        <taxon>fabids</taxon>
        <taxon>Rosales</taxon>
        <taxon>Cannabaceae</taxon>
        <taxon>Parasponia</taxon>
    </lineage>
</organism>
<feature type="compositionally biased region" description="Polar residues" evidence="3">
    <location>
        <begin position="447"/>
        <end position="463"/>
    </location>
</feature>
<dbReference type="Pfam" id="PF11265">
    <property type="entry name" value="Med25_VWA"/>
    <property type="match status" value="1"/>
</dbReference>
<evidence type="ECO:0000256" key="1">
    <source>
        <dbReference type="ARBA" id="ARBA00009102"/>
    </source>
</evidence>
<dbReference type="EMBL" id="JXTB01000116">
    <property type="protein sequence ID" value="PON62124.1"/>
    <property type="molecule type" value="Genomic_DNA"/>
</dbReference>
<comment type="similarity">
    <text evidence="1">Belongs to the Mediator complex subunit 25 family.</text>
</comment>
<evidence type="ECO:0000256" key="2">
    <source>
        <dbReference type="ARBA" id="ARBA00019694"/>
    </source>
</evidence>
<comment type="caution">
    <text evidence="5">The sequence shown here is derived from an EMBL/GenBank/DDBJ whole genome shotgun (WGS) entry which is preliminary data.</text>
</comment>
<evidence type="ECO:0000313" key="5">
    <source>
        <dbReference type="EMBL" id="PON62124.1"/>
    </source>
</evidence>
<reference evidence="6" key="1">
    <citation type="submission" date="2016-06" db="EMBL/GenBank/DDBJ databases">
        <title>Parallel loss of symbiosis genes in relatives of nitrogen-fixing non-legume Parasponia.</title>
        <authorList>
            <person name="Van Velzen R."/>
            <person name="Holmer R."/>
            <person name="Bu F."/>
            <person name="Rutten L."/>
            <person name="Van Zeijl A."/>
            <person name="Liu W."/>
            <person name="Santuari L."/>
            <person name="Cao Q."/>
            <person name="Sharma T."/>
            <person name="Shen D."/>
            <person name="Roswanjaya Y."/>
            <person name="Wardhani T."/>
            <person name="Kalhor M.S."/>
            <person name="Jansen J."/>
            <person name="Van den Hoogen J."/>
            <person name="Gungor B."/>
            <person name="Hartog M."/>
            <person name="Hontelez J."/>
            <person name="Verver J."/>
            <person name="Yang W.-C."/>
            <person name="Schijlen E."/>
            <person name="Repin R."/>
            <person name="Schilthuizen M."/>
            <person name="Schranz E."/>
            <person name="Heidstra R."/>
            <person name="Miyata K."/>
            <person name="Fedorova E."/>
            <person name="Kohlen W."/>
            <person name="Bisseling T."/>
            <person name="Smit S."/>
            <person name="Geurts R."/>
        </authorList>
    </citation>
    <scope>NUCLEOTIDE SEQUENCE [LARGE SCALE GENOMIC DNA]</scope>
    <source>
        <strain evidence="6">cv. WU1-14</strain>
    </source>
</reference>
<dbReference type="STRING" id="3476.A0A2P5CM62"/>
<sequence>MGVKFLAVVVDGTAATEPHWSNIVIHYLEKIIRCISDGSEDSGSEVELSLITYRRDGLHNKDPLPSPWTRSADSFVQRLWSVEFIGCSPSEANIAQALAEALHMLPKPYDKTHEEYRQHWFSAEKHCILVIASNPFVDKYYGRFTSLKSVAKNFAEYSVTLSVISPKRFPNLRGIFNWANNITPEEAAFVNEKVNIYNLHGYLVLLSEKFPEAHSAISEEQMSILIMNACTSSPTCSSTDQDQDQETVTDNHSIPPNSETNNISEEDVRLLKQMLDEDFSTDMDEDQNQENFVIMPGLYPLSYANSSTTTTTSSGLVDFQSQNNKTRYETILEDLLGAEEGVSDNLRDQPKTVMSSNTAGPEYETLPLTLESEAPMVTEEVAENNNVSFNGATGNFDILQPADQLQMIQSINETSSQIMTTDSVVITSMSTASYSYTSQPAGGFQPTSTYDGQFRNSSQSDTLTGGARPGGFLLGNPRLVQTTRASWFASSPNSASSVNLRIPGAFSGGQEPSRLAGNWQPRLNPGVVENGSSSTRDVVGAFNHVFGESSEVRPLVPVMERPLRIHGGMGPIGPSNQKYEQDGYVLTWEGNFVAKYSRGIIHTGRVKAYKKSSAPQTLTADWPRTMKIAHVLYQHAFNRLPYQGQADIVVFEAQAEHSVYEHLKKSELCVIMDLPSQTLIFSPTERKLRFIGTLFRGHLPLFRSETYFGQLAVPRRPQQPRHEQNDHEAESKERIIDCLVRDEGDENLGGSCNTGSTKPSS</sequence>
<dbReference type="GO" id="GO:0016592">
    <property type="term" value="C:mediator complex"/>
    <property type="evidence" value="ECO:0007669"/>
    <property type="project" value="TreeGrafter"/>
</dbReference>
<dbReference type="AlphaFoldDB" id="A0A2P5CM62"/>
<feature type="region of interest" description="Disordered" evidence="3">
    <location>
        <begin position="235"/>
        <end position="264"/>
    </location>
</feature>